<protein>
    <submittedName>
        <fullName evidence="1">Uncharacterized protein</fullName>
    </submittedName>
</protein>
<accession>A0ACB8FFD8</accession>
<comment type="caution">
    <text evidence="1">The sequence shown here is derived from an EMBL/GenBank/DDBJ whole genome shotgun (WGS) entry which is preliminary data.</text>
</comment>
<keyword evidence="2" id="KW-1185">Reference proteome</keyword>
<organism evidence="1 2">
    <name type="scientific">Sphaerodactylus townsendi</name>
    <dbReference type="NCBI Taxonomy" id="933632"/>
    <lineage>
        <taxon>Eukaryota</taxon>
        <taxon>Metazoa</taxon>
        <taxon>Chordata</taxon>
        <taxon>Craniata</taxon>
        <taxon>Vertebrata</taxon>
        <taxon>Euteleostomi</taxon>
        <taxon>Lepidosauria</taxon>
        <taxon>Squamata</taxon>
        <taxon>Bifurcata</taxon>
        <taxon>Gekkota</taxon>
        <taxon>Sphaerodactylidae</taxon>
        <taxon>Sphaerodactylus</taxon>
    </lineage>
</organism>
<proteinExistence type="predicted"/>
<reference evidence="1" key="1">
    <citation type="submission" date="2021-08" db="EMBL/GenBank/DDBJ databases">
        <title>The first chromosome-level gecko genome reveals the dynamic sex chromosomes of Neotropical dwarf geckos (Sphaerodactylidae: Sphaerodactylus).</title>
        <authorList>
            <person name="Pinto B.J."/>
            <person name="Keating S.E."/>
            <person name="Gamble T."/>
        </authorList>
    </citation>
    <scope>NUCLEOTIDE SEQUENCE</scope>
    <source>
        <strain evidence="1">TG3544</strain>
    </source>
</reference>
<evidence type="ECO:0000313" key="2">
    <source>
        <dbReference type="Proteomes" id="UP000827872"/>
    </source>
</evidence>
<dbReference type="EMBL" id="CM037617">
    <property type="protein sequence ID" value="KAH8003972.1"/>
    <property type="molecule type" value="Genomic_DNA"/>
</dbReference>
<name>A0ACB8FFD8_9SAUR</name>
<sequence>MLALRRQFEDPFEEEKARVGLRQIRQGSRSVSEYVSEFCQLAGVVQDWPEQMGPHWGAPPRDRKEPSWIQSGGTGSRGFIIAKVAKYSLVLGSLCHGDHTGYLLALQPI</sequence>
<gene>
    <name evidence="1" type="ORF">K3G42_001061</name>
</gene>
<evidence type="ECO:0000313" key="1">
    <source>
        <dbReference type="EMBL" id="KAH8003972.1"/>
    </source>
</evidence>
<dbReference type="Proteomes" id="UP000827872">
    <property type="component" value="Linkage Group LG04"/>
</dbReference>